<evidence type="ECO:0000313" key="2">
    <source>
        <dbReference type="EMBL" id="NLK32892.1"/>
    </source>
</evidence>
<gene>
    <name evidence="1" type="ORF">AOB57_009285</name>
    <name evidence="2" type="ORF">GX302_08735</name>
</gene>
<dbReference type="EMBL" id="CP032683">
    <property type="protein sequence ID" value="AYK16395.1"/>
    <property type="molecule type" value="Genomic_DNA"/>
</dbReference>
<dbReference type="KEGG" id="mfz:AOB57_009285"/>
<dbReference type="EMBL" id="JAAYQL010000050">
    <property type="protein sequence ID" value="NLK32892.1"/>
    <property type="molecule type" value="Genomic_DNA"/>
</dbReference>
<dbReference type="Proteomes" id="UP000053087">
    <property type="component" value="Chromosome"/>
</dbReference>
<reference evidence="2 4" key="3">
    <citation type="journal article" date="2020" name="Biotechnol. Biofuels">
        <title>New insights from the biogas microbiome by comprehensive genome-resolved metagenomics of nearly 1600 species originating from multiple anaerobic digesters.</title>
        <authorList>
            <person name="Campanaro S."/>
            <person name="Treu L."/>
            <person name="Rodriguez-R L.M."/>
            <person name="Kovalovszki A."/>
            <person name="Ziels R.M."/>
            <person name="Maus I."/>
            <person name="Zhu X."/>
            <person name="Kougias P.G."/>
            <person name="Basile A."/>
            <person name="Luo G."/>
            <person name="Schluter A."/>
            <person name="Konstantinidis K.T."/>
            <person name="Angelidaki I."/>
        </authorList>
    </citation>
    <scope>NUCLEOTIDE SEQUENCE [LARGE SCALE GENOMIC DNA]</scope>
    <source>
        <strain evidence="2">AS22ysBPME_46</strain>
    </source>
</reference>
<evidence type="ECO:0000313" key="1">
    <source>
        <dbReference type="EMBL" id="AYK16395.1"/>
    </source>
</evidence>
<reference evidence="1 3" key="1">
    <citation type="journal article" date="2016" name="Int. J. Syst. Evol. Microbiol.">
        <title>Methanosarcina flavescens sp. nov., a methanogenic archaeon isolated from a full-scale anaerobic digester.</title>
        <authorList>
            <person name="Kern T."/>
            <person name="Fischer M.A."/>
            <person name="Deppenmeier U."/>
            <person name="Schmitz R.A."/>
            <person name="Rother M."/>
        </authorList>
    </citation>
    <scope>NUCLEOTIDE SEQUENCE [LARGE SCALE GENOMIC DNA]</scope>
    <source>
        <strain evidence="1 3">E03.2</strain>
    </source>
</reference>
<name>A0A660HXK9_9EURY</name>
<dbReference type="RefSeq" id="WP_054298376.1">
    <property type="nucleotide sequence ID" value="NZ_CP032683.1"/>
</dbReference>
<evidence type="ECO:0000313" key="4">
    <source>
        <dbReference type="Proteomes" id="UP000585579"/>
    </source>
</evidence>
<dbReference type="AlphaFoldDB" id="A0A660HXK9"/>
<dbReference type="GeneID" id="53688306"/>
<protein>
    <submittedName>
        <fullName evidence="1">Uncharacterized protein</fullName>
    </submittedName>
</protein>
<dbReference type="OrthoDB" id="134653at2157"/>
<reference evidence="1" key="2">
    <citation type="submission" date="2018-10" db="EMBL/GenBank/DDBJ databases">
        <authorList>
            <person name="Fischer M.A."/>
            <person name="Kern T."/>
            <person name="Deppenmeier U."/>
            <person name="Schmitz R.A."/>
            <person name="Rother M."/>
        </authorList>
    </citation>
    <scope>NUCLEOTIDE SEQUENCE</scope>
    <source>
        <strain evidence="1">E03.2</strain>
    </source>
</reference>
<keyword evidence="3" id="KW-1185">Reference proteome</keyword>
<proteinExistence type="predicted"/>
<evidence type="ECO:0000313" key="3">
    <source>
        <dbReference type="Proteomes" id="UP000053087"/>
    </source>
</evidence>
<organism evidence="1 3">
    <name type="scientific">Methanosarcina flavescens</name>
    <dbReference type="NCBI Taxonomy" id="1715806"/>
    <lineage>
        <taxon>Archaea</taxon>
        <taxon>Methanobacteriati</taxon>
        <taxon>Methanobacteriota</taxon>
        <taxon>Stenosarchaea group</taxon>
        <taxon>Methanomicrobia</taxon>
        <taxon>Methanosarcinales</taxon>
        <taxon>Methanosarcinaceae</taxon>
        <taxon>Methanosarcina</taxon>
    </lineage>
</organism>
<sequence length="219" mass="25889">MRIKVATSDSSKEKLNRIRERLEATREKMEVEALAFIEATKQFVSEWIQREIEMAVCSPESSAFPENIRFDSGKPDKSKLGPNELSLKVSDIVETHLNRDNYWIHRKALFQPDISRDYVEFKKEKIQKELTSSVRIIIGCTTEVFWELEEGEPEQKGWVKERGKRKYVCFLRLSDEMTASLDRYLKLCEEFFILNHEMKQEMLKIEGKNPDDKTFMHRS</sequence>
<dbReference type="Proteomes" id="UP000585579">
    <property type="component" value="Unassembled WGS sequence"/>
</dbReference>
<accession>A0A660HXK9</accession>